<accession>A0A382YPY8</accession>
<evidence type="ECO:0000256" key="2">
    <source>
        <dbReference type="ARBA" id="ARBA00022723"/>
    </source>
</evidence>
<evidence type="ECO:0000256" key="1">
    <source>
        <dbReference type="ARBA" id="ARBA00001946"/>
    </source>
</evidence>
<dbReference type="GO" id="GO:0046872">
    <property type="term" value="F:metal ion binding"/>
    <property type="evidence" value="ECO:0007669"/>
    <property type="project" value="UniProtKB-KW"/>
</dbReference>
<dbReference type="InterPro" id="IPR036412">
    <property type="entry name" value="HAD-like_sf"/>
</dbReference>
<reference evidence="5" key="1">
    <citation type="submission" date="2018-05" db="EMBL/GenBank/DDBJ databases">
        <authorList>
            <person name="Lanie J.A."/>
            <person name="Ng W.-L."/>
            <person name="Kazmierczak K.M."/>
            <person name="Andrzejewski T.M."/>
            <person name="Davidsen T.M."/>
            <person name="Wayne K.J."/>
            <person name="Tettelin H."/>
            <person name="Glass J.I."/>
            <person name="Rusch D."/>
            <person name="Podicherti R."/>
            <person name="Tsui H.-C.T."/>
            <person name="Winkler M.E."/>
        </authorList>
    </citation>
    <scope>NUCLEOTIDE SEQUENCE</scope>
</reference>
<proteinExistence type="predicted"/>
<dbReference type="InterPro" id="IPR006439">
    <property type="entry name" value="HAD-SF_hydro_IA"/>
</dbReference>
<dbReference type="CDD" id="cd07505">
    <property type="entry name" value="HAD_BPGM-like"/>
    <property type="match status" value="1"/>
</dbReference>
<keyword evidence="2" id="KW-0479">Metal-binding</keyword>
<dbReference type="Gene3D" id="3.40.50.1000">
    <property type="entry name" value="HAD superfamily/HAD-like"/>
    <property type="match status" value="1"/>
</dbReference>
<sequence>MDGVILDTEPLYTKAEIRLFGEYGVTIPEEDWSLFRGCAEQDFFNLSMKRYKITEDKNVFREKGRAYVRDEFKKSLAFMSGFHNLHKMVKQHYHIGLVTASPRHNLDWLRTLIELDDLFEHIISGDDTKKNKPHPEPYFAMMTKLGVEPENTVIIEDSLHGVQSGLASGALV</sequence>
<evidence type="ECO:0008006" key="6">
    <source>
        <dbReference type="Google" id="ProtNLM"/>
    </source>
</evidence>
<dbReference type="EMBL" id="UINC01177615">
    <property type="protein sequence ID" value="SVD85357.1"/>
    <property type="molecule type" value="Genomic_DNA"/>
</dbReference>
<dbReference type="AlphaFoldDB" id="A0A382YPY8"/>
<dbReference type="Gene3D" id="1.10.150.240">
    <property type="entry name" value="Putative phosphatase, domain 2"/>
    <property type="match status" value="1"/>
</dbReference>
<evidence type="ECO:0000313" key="5">
    <source>
        <dbReference type="EMBL" id="SVD85357.1"/>
    </source>
</evidence>
<comment type="cofactor">
    <cofactor evidence="1">
        <name>Mg(2+)</name>
        <dbReference type="ChEBI" id="CHEBI:18420"/>
    </cofactor>
</comment>
<dbReference type="InterPro" id="IPR023198">
    <property type="entry name" value="PGP-like_dom2"/>
</dbReference>
<dbReference type="InterPro" id="IPR051600">
    <property type="entry name" value="Beta-PGM-like"/>
</dbReference>
<organism evidence="5">
    <name type="scientific">marine metagenome</name>
    <dbReference type="NCBI Taxonomy" id="408172"/>
    <lineage>
        <taxon>unclassified sequences</taxon>
        <taxon>metagenomes</taxon>
        <taxon>ecological metagenomes</taxon>
    </lineage>
</organism>
<dbReference type="PANTHER" id="PTHR46193:SF18">
    <property type="entry name" value="HEXITOL PHOSPHATASE B"/>
    <property type="match status" value="1"/>
</dbReference>
<evidence type="ECO:0000256" key="4">
    <source>
        <dbReference type="ARBA" id="ARBA00023277"/>
    </source>
</evidence>
<name>A0A382YPY8_9ZZZZ</name>
<dbReference type="InterPro" id="IPR023214">
    <property type="entry name" value="HAD_sf"/>
</dbReference>
<dbReference type="PANTHER" id="PTHR46193">
    <property type="entry name" value="6-PHOSPHOGLUCONATE PHOSPHATASE"/>
    <property type="match status" value="1"/>
</dbReference>
<gene>
    <name evidence="5" type="ORF">METZ01_LOCUS438211</name>
</gene>
<keyword evidence="4" id="KW-0119">Carbohydrate metabolism</keyword>
<dbReference type="InterPro" id="IPR041492">
    <property type="entry name" value="HAD_2"/>
</dbReference>
<dbReference type="SUPFAM" id="SSF56784">
    <property type="entry name" value="HAD-like"/>
    <property type="match status" value="1"/>
</dbReference>
<keyword evidence="3" id="KW-0460">Magnesium</keyword>
<dbReference type="Pfam" id="PF13419">
    <property type="entry name" value="HAD_2"/>
    <property type="match status" value="1"/>
</dbReference>
<protein>
    <recommendedName>
        <fullName evidence="6">FCP1 homology domain-containing protein</fullName>
    </recommendedName>
</protein>
<dbReference type="GO" id="GO:0003824">
    <property type="term" value="F:catalytic activity"/>
    <property type="evidence" value="ECO:0007669"/>
    <property type="project" value="UniProtKB-ARBA"/>
</dbReference>
<evidence type="ECO:0000256" key="3">
    <source>
        <dbReference type="ARBA" id="ARBA00022842"/>
    </source>
</evidence>
<feature type="non-terminal residue" evidence="5">
    <location>
        <position position="172"/>
    </location>
</feature>
<dbReference type="NCBIfam" id="TIGR01509">
    <property type="entry name" value="HAD-SF-IA-v3"/>
    <property type="match status" value="1"/>
</dbReference>